<sequence length="74" mass="7732">MQRIGPPPTSSCGLRLTALPSSLSRKGRGKKPGSRHATFAHPTFGNRLADTLLSARKGVNAVSAAAATCPIYEK</sequence>
<evidence type="ECO:0000313" key="3">
    <source>
        <dbReference type="Proteomes" id="UP000266934"/>
    </source>
</evidence>
<reference evidence="2 3" key="1">
    <citation type="submission" date="2018-08" db="EMBL/GenBank/DDBJ databases">
        <title>Complete genome sequencing of Blastochloris tepida GI.</title>
        <authorList>
            <person name="Tsukatani Y."/>
            <person name="Mori H."/>
        </authorList>
    </citation>
    <scope>NUCLEOTIDE SEQUENCE [LARGE SCALE GENOMIC DNA]</scope>
    <source>
        <strain evidence="2 3">GI</strain>
    </source>
</reference>
<name>A0A348G4N3_9HYPH</name>
<keyword evidence="3" id="KW-1185">Reference proteome</keyword>
<dbReference type="Proteomes" id="UP000266934">
    <property type="component" value="Chromosome"/>
</dbReference>
<accession>A0A348G4N3</accession>
<protein>
    <submittedName>
        <fullName evidence="2">Uncharacterized protein</fullName>
    </submittedName>
</protein>
<dbReference type="AlphaFoldDB" id="A0A348G4N3"/>
<proteinExistence type="predicted"/>
<evidence type="ECO:0000256" key="1">
    <source>
        <dbReference type="SAM" id="MobiDB-lite"/>
    </source>
</evidence>
<dbReference type="EMBL" id="AP018907">
    <property type="protein sequence ID" value="BBF94516.1"/>
    <property type="molecule type" value="Genomic_DNA"/>
</dbReference>
<feature type="region of interest" description="Disordered" evidence="1">
    <location>
        <begin position="1"/>
        <end position="41"/>
    </location>
</feature>
<evidence type="ECO:0000313" key="2">
    <source>
        <dbReference type="EMBL" id="BBF94516.1"/>
    </source>
</evidence>
<dbReference type="KEGG" id="blag:BLTE_32010"/>
<feature type="compositionally biased region" description="Basic residues" evidence="1">
    <location>
        <begin position="25"/>
        <end position="34"/>
    </location>
</feature>
<gene>
    <name evidence="2" type="ORF">BLTE_32010</name>
</gene>
<organism evidence="2 3">
    <name type="scientific">Blastochloris tepida</name>
    <dbReference type="NCBI Taxonomy" id="2233851"/>
    <lineage>
        <taxon>Bacteria</taxon>
        <taxon>Pseudomonadati</taxon>
        <taxon>Pseudomonadota</taxon>
        <taxon>Alphaproteobacteria</taxon>
        <taxon>Hyphomicrobiales</taxon>
        <taxon>Blastochloridaceae</taxon>
        <taxon>Blastochloris</taxon>
    </lineage>
</organism>